<gene>
    <name evidence="4" type="ORF">PMG11_02580</name>
</gene>
<keyword evidence="5" id="KW-1185">Reference proteome</keyword>
<keyword evidence="2" id="KW-0560">Oxidoreductase</keyword>
<dbReference type="PANTHER" id="PTHR45348">
    <property type="entry name" value="HYPOTHETICAL OXIDOREDUCTASE (EUROFUNG)"/>
    <property type="match status" value="1"/>
</dbReference>
<dbReference type="SUPFAM" id="SSF51735">
    <property type="entry name" value="NAD(P)-binding Rossmann-fold domains"/>
    <property type="match status" value="1"/>
</dbReference>
<dbReference type="Proteomes" id="UP000042958">
    <property type="component" value="Unassembled WGS sequence"/>
</dbReference>
<name>A0A0F7TN14_PENBI</name>
<dbReference type="InterPro" id="IPR036291">
    <property type="entry name" value="NAD(P)-bd_dom_sf"/>
</dbReference>
<dbReference type="SUPFAM" id="SSF50129">
    <property type="entry name" value="GroES-like"/>
    <property type="match status" value="1"/>
</dbReference>
<protein>
    <recommendedName>
        <fullName evidence="3">Enoyl reductase (ER) domain-containing protein</fullName>
    </recommendedName>
</protein>
<comment type="similarity">
    <text evidence="1">Belongs to the zinc-containing alcohol dehydrogenase family.</text>
</comment>
<sequence length="347" mass="37560">MPPMTSNKAAWIKKAGSLIEVETVENWVPNSGELLVQVEAVNFNPIDAKLQRSDIFQPQYPLIVGFTFAGTVTSTGPGVSSVKPGDRVVVGRWGKAGSDNKFGALQKYALALEEYTLKLEPEISFEDASGVIANLATVVSALNIYMGLSLPPTVGKAQPNGKRVLVYGGSSAVGGLAVKFASDAGYEVVTTSSMANKQLVQERNAAHIIDHGQSNEDILRELRAHGPYEGIFEAIGSQTTTQLMVELLRGTGGQFFSTSPSPGDDQIPSNVQKKWAGYSETLVSEEENRALRVWYLEIYLPEALKNRSVWPNPALWLKGGLNSAQEALDLLYDGKVSGKKIYLNPQE</sequence>
<dbReference type="InterPro" id="IPR020843">
    <property type="entry name" value="ER"/>
</dbReference>
<dbReference type="STRING" id="104259.A0A0F7TN14"/>
<evidence type="ECO:0000256" key="2">
    <source>
        <dbReference type="ARBA" id="ARBA00023002"/>
    </source>
</evidence>
<evidence type="ECO:0000313" key="4">
    <source>
        <dbReference type="EMBL" id="CEJ56372.1"/>
    </source>
</evidence>
<dbReference type="GO" id="GO:0016651">
    <property type="term" value="F:oxidoreductase activity, acting on NAD(P)H"/>
    <property type="evidence" value="ECO:0007669"/>
    <property type="project" value="InterPro"/>
</dbReference>
<dbReference type="PANTHER" id="PTHR45348:SF2">
    <property type="entry name" value="ZINC-TYPE ALCOHOL DEHYDROGENASE-LIKE PROTEIN C2E1P3.01"/>
    <property type="match status" value="1"/>
</dbReference>
<dbReference type="SMART" id="SM00829">
    <property type="entry name" value="PKS_ER"/>
    <property type="match status" value="1"/>
</dbReference>
<evidence type="ECO:0000259" key="3">
    <source>
        <dbReference type="SMART" id="SM00829"/>
    </source>
</evidence>
<dbReference type="InterPro" id="IPR011032">
    <property type="entry name" value="GroES-like_sf"/>
</dbReference>
<evidence type="ECO:0000313" key="5">
    <source>
        <dbReference type="Proteomes" id="UP000042958"/>
    </source>
</evidence>
<dbReference type="Pfam" id="PF08240">
    <property type="entry name" value="ADH_N"/>
    <property type="match status" value="1"/>
</dbReference>
<dbReference type="Gene3D" id="3.40.50.720">
    <property type="entry name" value="NAD(P)-binding Rossmann-like Domain"/>
    <property type="match status" value="1"/>
</dbReference>
<reference evidence="5" key="1">
    <citation type="journal article" date="2015" name="Genome Announc.">
        <title>Draft genome sequence of the fungus Penicillium brasilianum MG11.</title>
        <authorList>
            <person name="Horn F."/>
            <person name="Linde J."/>
            <person name="Mattern D.J."/>
            <person name="Walther G."/>
            <person name="Guthke R."/>
            <person name="Brakhage A.A."/>
            <person name="Valiante V."/>
        </authorList>
    </citation>
    <scope>NUCLEOTIDE SEQUENCE [LARGE SCALE GENOMIC DNA]</scope>
    <source>
        <strain evidence="5">MG11</strain>
    </source>
</reference>
<dbReference type="InterPro" id="IPR047122">
    <property type="entry name" value="Trans-enoyl_RdTase-like"/>
</dbReference>
<dbReference type="OrthoDB" id="3509362at2759"/>
<dbReference type="InterPro" id="IPR013149">
    <property type="entry name" value="ADH-like_C"/>
</dbReference>
<dbReference type="CDD" id="cd08249">
    <property type="entry name" value="enoyl_reductase_like"/>
    <property type="match status" value="1"/>
</dbReference>
<organism evidence="4 5">
    <name type="scientific">Penicillium brasilianum</name>
    <dbReference type="NCBI Taxonomy" id="104259"/>
    <lineage>
        <taxon>Eukaryota</taxon>
        <taxon>Fungi</taxon>
        <taxon>Dikarya</taxon>
        <taxon>Ascomycota</taxon>
        <taxon>Pezizomycotina</taxon>
        <taxon>Eurotiomycetes</taxon>
        <taxon>Eurotiomycetidae</taxon>
        <taxon>Eurotiales</taxon>
        <taxon>Aspergillaceae</taxon>
        <taxon>Penicillium</taxon>
    </lineage>
</organism>
<dbReference type="InterPro" id="IPR013154">
    <property type="entry name" value="ADH-like_N"/>
</dbReference>
<dbReference type="Pfam" id="PF00107">
    <property type="entry name" value="ADH_zinc_N"/>
    <property type="match status" value="1"/>
</dbReference>
<accession>A0A0F7TN14</accession>
<feature type="domain" description="Enoyl reductase (ER)" evidence="3">
    <location>
        <begin position="16"/>
        <end position="342"/>
    </location>
</feature>
<dbReference type="Gene3D" id="3.90.180.10">
    <property type="entry name" value="Medium-chain alcohol dehydrogenases, catalytic domain"/>
    <property type="match status" value="1"/>
</dbReference>
<evidence type="ECO:0000256" key="1">
    <source>
        <dbReference type="ARBA" id="ARBA00008072"/>
    </source>
</evidence>
<dbReference type="EMBL" id="CDHK01000002">
    <property type="protein sequence ID" value="CEJ56372.1"/>
    <property type="molecule type" value="Genomic_DNA"/>
</dbReference>
<proteinExistence type="inferred from homology"/>
<dbReference type="AlphaFoldDB" id="A0A0F7TN14"/>